<organism evidence="2 3">
    <name type="scientific">Streptomyces agglomeratus</name>
    <dbReference type="NCBI Taxonomy" id="285458"/>
    <lineage>
        <taxon>Bacteria</taxon>
        <taxon>Bacillati</taxon>
        <taxon>Actinomycetota</taxon>
        <taxon>Actinomycetes</taxon>
        <taxon>Kitasatosporales</taxon>
        <taxon>Streptomycetaceae</taxon>
        <taxon>Streptomyces</taxon>
    </lineage>
</organism>
<protein>
    <submittedName>
        <fullName evidence="2">Uncharacterized protein</fullName>
    </submittedName>
</protein>
<dbReference type="STRING" id="285458.BGM19_02775"/>
<accession>A0A1E5PGQ9</accession>
<dbReference type="PANTHER" id="PTHR47691">
    <property type="entry name" value="REGULATOR-RELATED"/>
    <property type="match status" value="1"/>
</dbReference>
<evidence type="ECO:0000313" key="2">
    <source>
        <dbReference type="EMBL" id="OEJ28712.1"/>
    </source>
</evidence>
<gene>
    <name evidence="2" type="ORF">AS594_33870</name>
</gene>
<dbReference type="InterPro" id="IPR027417">
    <property type="entry name" value="P-loop_NTPase"/>
</dbReference>
<dbReference type="SUPFAM" id="SSF48452">
    <property type="entry name" value="TPR-like"/>
    <property type="match status" value="2"/>
</dbReference>
<reference evidence="2 3" key="1">
    <citation type="submission" date="2016-08" db="EMBL/GenBank/DDBJ databases">
        <title>Complete genome sequence of Streptomyces agglomeratus strain 6-3-2, a novel anti-MRSA actinomycete isolated from Wuli of Tebit, China.</title>
        <authorList>
            <person name="Chen X."/>
        </authorList>
    </citation>
    <scope>NUCLEOTIDE SEQUENCE [LARGE SCALE GENOMIC DNA]</scope>
    <source>
        <strain evidence="2 3">6-3-2</strain>
    </source>
</reference>
<dbReference type="Gene3D" id="1.25.40.10">
    <property type="entry name" value="Tetratricopeptide repeat domain"/>
    <property type="match status" value="1"/>
</dbReference>
<feature type="repeat" description="TPR" evidence="1">
    <location>
        <begin position="421"/>
        <end position="454"/>
    </location>
</feature>
<proteinExistence type="predicted"/>
<dbReference type="PANTHER" id="PTHR47691:SF3">
    <property type="entry name" value="HTH-TYPE TRANSCRIPTIONAL REGULATOR RV0890C-RELATED"/>
    <property type="match status" value="1"/>
</dbReference>
<comment type="caution">
    <text evidence="2">The sequence shown here is derived from an EMBL/GenBank/DDBJ whole genome shotgun (WGS) entry which is preliminary data.</text>
</comment>
<name>A0A1E5PGQ9_9ACTN</name>
<dbReference type="PROSITE" id="PS50005">
    <property type="entry name" value="TPR"/>
    <property type="match status" value="2"/>
</dbReference>
<dbReference type="SMART" id="SM00028">
    <property type="entry name" value="TPR"/>
    <property type="match status" value="6"/>
</dbReference>
<dbReference type="EMBL" id="MEHJ01000001">
    <property type="protein sequence ID" value="OEJ28712.1"/>
    <property type="molecule type" value="Genomic_DNA"/>
</dbReference>
<dbReference type="InterPro" id="IPR019734">
    <property type="entry name" value="TPR_rpt"/>
</dbReference>
<keyword evidence="1" id="KW-0802">TPR repeat</keyword>
<keyword evidence="3" id="KW-1185">Reference proteome</keyword>
<sequence>MVTAAAVTGLGGAGKTALALQAAREAQSLGWFPGGVLFVDLHGHDDAPVAPEKALEALLRALGTAPEYIPPTADERAGLYQSMLAEIAAERGPVLIVADNAAQASQARPLLPALSVHRMLVTSRETLAQLDAHQLHLGVLAPAIAWEVLEKALEIADPRDPRLEAEPDEGENLCRLCGYLPLALQIAAAVLIVNPGKSVAELTSELADTTTRMDYLDDGERGMKAAFDLSYRRLTKQQARLFRMVALAPGADVSHETLTVSHGAALPPRGVDALVRAHLVEPQDTRGHWRMHDLLRAYVVAKVAADDQLKSDHDNARTRLLSRFSALAAEARAHLRSLPVREPRGSFSGREAALEWLDGERTSLVSATTWAIEPSHARASVRLALHLGEYLGLRRFYDDALVVYRHAIEGARSMGDLRSEGRSWNNLGIALRRTRKLDDAVEAFSRALAAYERVDAGQSAGRAWNNLGRTLVELRRFDEAVEAYKQVGRLSESHAHPLTVAIADNGLGRALTKSGRLDEAMDSLVRAREASRRWGNRYLEGTVINNIGRVRRRTGSLAEALADHDRARAIFVDIGEREGTATSHNERALVLAAMGRFATAVEEHGLALQIFREIGEQHRQAVVANDLGLTLQRMGRHGDAEAKHILALEISQRLGDQYHVDRSLSLLAVARAGAAAGSRRTGRRWV</sequence>
<dbReference type="InterPro" id="IPR011990">
    <property type="entry name" value="TPR-like_helical_dom_sf"/>
</dbReference>
<feature type="repeat" description="TPR" evidence="1">
    <location>
        <begin position="461"/>
        <end position="494"/>
    </location>
</feature>
<dbReference type="Proteomes" id="UP000095759">
    <property type="component" value="Unassembled WGS sequence"/>
</dbReference>
<evidence type="ECO:0000256" key="1">
    <source>
        <dbReference type="PROSITE-ProRule" id="PRU00339"/>
    </source>
</evidence>
<dbReference type="Pfam" id="PF13424">
    <property type="entry name" value="TPR_12"/>
    <property type="match status" value="3"/>
</dbReference>
<evidence type="ECO:0000313" key="3">
    <source>
        <dbReference type="Proteomes" id="UP000095759"/>
    </source>
</evidence>
<dbReference type="Gene3D" id="3.40.50.300">
    <property type="entry name" value="P-loop containing nucleotide triphosphate hydrolases"/>
    <property type="match status" value="1"/>
</dbReference>
<dbReference type="SUPFAM" id="SSF52540">
    <property type="entry name" value="P-loop containing nucleoside triphosphate hydrolases"/>
    <property type="match status" value="1"/>
</dbReference>
<dbReference type="AlphaFoldDB" id="A0A1E5PGQ9"/>